<evidence type="ECO:0000256" key="2">
    <source>
        <dbReference type="ARBA" id="ARBA00012438"/>
    </source>
</evidence>
<dbReference type="PANTHER" id="PTHR24421:SF10">
    <property type="entry name" value="NITRATE_NITRITE SENSOR PROTEIN NARQ"/>
    <property type="match status" value="1"/>
</dbReference>
<dbReference type="RefSeq" id="WP_344682900.1">
    <property type="nucleotide sequence ID" value="NZ_BAAAUX010000019.1"/>
</dbReference>
<dbReference type="PANTHER" id="PTHR24421">
    <property type="entry name" value="NITRATE/NITRITE SENSOR PROTEIN NARX-RELATED"/>
    <property type="match status" value="1"/>
</dbReference>
<dbReference type="InterPro" id="IPR050482">
    <property type="entry name" value="Sensor_HK_TwoCompSys"/>
</dbReference>
<feature type="transmembrane region" description="Helical" evidence="10">
    <location>
        <begin position="69"/>
        <end position="91"/>
    </location>
</feature>
<feature type="domain" description="Histidine kinase/HSP90-like ATPase" evidence="11">
    <location>
        <begin position="269"/>
        <end position="359"/>
    </location>
</feature>
<dbReference type="Gene3D" id="3.30.565.10">
    <property type="entry name" value="Histidine kinase-like ATPase, C-terminal domain"/>
    <property type="match status" value="1"/>
</dbReference>
<dbReference type="InterPro" id="IPR011712">
    <property type="entry name" value="Sig_transdc_His_kin_sub3_dim/P"/>
</dbReference>
<comment type="catalytic activity">
    <reaction evidence="1">
        <text>ATP + protein L-histidine = ADP + protein N-phospho-L-histidine.</text>
        <dbReference type="EC" id="2.7.13.3"/>
    </reaction>
</comment>
<dbReference type="CDD" id="cd16917">
    <property type="entry name" value="HATPase_UhpB-NarQ-NarX-like"/>
    <property type="match status" value="1"/>
</dbReference>
<evidence type="ECO:0000259" key="11">
    <source>
        <dbReference type="SMART" id="SM00387"/>
    </source>
</evidence>
<keyword evidence="8" id="KW-0902">Two-component regulatory system</keyword>
<dbReference type="Pfam" id="PF02518">
    <property type="entry name" value="HATPase_c"/>
    <property type="match status" value="1"/>
</dbReference>
<name>A0ABN3VKD1_9PSEU</name>
<dbReference type="Pfam" id="PF07730">
    <property type="entry name" value="HisKA_3"/>
    <property type="match status" value="1"/>
</dbReference>
<dbReference type="Gene3D" id="1.20.5.1930">
    <property type="match status" value="1"/>
</dbReference>
<dbReference type="EMBL" id="BAAAUX010000019">
    <property type="protein sequence ID" value="GAA2805315.1"/>
    <property type="molecule type" value="Genomic_DNA"/>
</dbReference>
<feature type="transmembrane region" description="Helical" evidence="10">
    <location>
        <begin position="124"/>
        <end position="143"/>
    </location>
</feature>
<evidence type="ECO:0000256" key="9">
    <source>
        <dbReference type="SAM" id="MobiDB-lite"/>
    </source>
</evidence>
<keyword evidence="6 12" id="KW-0418">Kinase</keyword>
<sequence length="363" mass="37508">MPGLRVVLVAVGLAVLVGVGSNFAASVEGWERSPDAWASLVAAVTAGALAWSRAGSVVMLAVVAAGTSVYLVGGYPPGPVLLCLVVATFQVARVRPVRVSLPACGVAAAVVVAALLVNVADQSSLSLIVGLACVNWLVAPWSLGTLVQVRTVAAARLRTELVERGALEERVRVAGEVHDVAGHGFSVIAMQAGVALLVLDDDPAQARKSLQAIRSTSTDALSDLRVALSLMQGAETPGLDGLPRLAERVRSAGLPVDLHVESMNDLPADLDAAVYRVVQESLTNVLRHAGRARARVQIFRENGDLLVEIADDGSGSPKQSDGRGLAGMRSRTEALGGTLTAGPGDEGGFRVRARIPVPEGAEQ</sequence>
<evidence type="ECO:0000256" key="10">
    <source>
        <dbReference type="SAM" id="Phobius"/>
    </source>
</evidence>
<proteinExistence type="predicted"/>
<feature type="region of interest" description="Disordered" evidence="9">
    <location>
        <begin position="310"/>
        <end position="363"/>
    </location>
</feature>
<evidence type="ECO:0000256" key="3">
    <source>
        <dbReference type="ARBA" id="ARBA00022553"/>
    </source>
</evidence>
<keyword evidence="10" id="KW-0472">Membrane</keyword>
<protein>
    <recommendedName>
        <fullName evidence="2">histidine kinase</fullName>
        <ecNumber evidence="2">2.7.13.3</ecNumber>
    </recommendedName>
</protein>
<feature type="transmembrane region" description="Helical" evidence="10">
    <location>
        <begin position="40"/>
        <end position="62"/>
    </location>
</feature>
<evidence type="ECO:0000256" key="5">
    <source>
        <dbReference type="ARBA" id="ARBA00022741"/>
    </source>
</evidence>
<dbReference type="InterPro" id="IPR003594">
    <property type="entry name" value="HATPase_dom"/>
</dbReference>
<keyword evidence="10" id="KW-1133">Transmembrane helix</keyword>
<dbReference type="Proteomes" id="UP001500979">
    <property type="component" value="Unassembled WGS sequence"/>
</dbReference>
<keyword evidence="13" id="KW-1185">Reference proteome</keyword>
<evidence type="ECO:0000256" key="4">
    <source>
        <dbReference type="ARBA" id="ARBA00022679"/>
    </source>
</evidence>
<dbReference type="SMART" id="SM00387">
    <property type="entry name" value="HATPase_c"/>
    <property type="match status" value="1"/>
</dbReference>
<keyword evidence="7" id="KW-0067">ATP-binding</keyword>
<evidence type="ECO:0000256" key="7">
    <source>
        <dbReference type="ARBA" id="ARBA00022840"/>
    </source>
</evidence>
<keyword evidence="5" id="KW-0547">Nucleotide-binding</keyword>
<feature type="transmembrane region" description="Helical" evidence="10">
    <location>
        <begin position="97"/>
        <end position="117"/>
    </location>
</feature>
<evidence type="ECO:0000256" key="1">
    <source>
        <dbReference type="ARBA" id="ARBA00000085"/>
    </source>
</evidence>
<dbReference type="InterPro" id="IPR036890">
    <property type="entry name" value="HATPase_C_sf"/>
</dbReference>
<evidence type="ECO:0000313" key="12">
    <source>
        <dbReference type="EMBL" id="GAA2805315.1"/>
    </source>
</evidence>
<reference evidence="12 13" key="1">
    <citation type="journal article" date="2019" name="Int. J. Syst. Evol. Microbiol.">
        <title>The Global Catalogue of Microorganisms (GCM) 10K type strain sequencing project: providing services to taxonomists for standard genome sequencing and annotation.</title>
        <authorList>
            <consortium name="The Broad Institute Genomics Platform"/>
            <consortium name="The Broad Institute Genome Sequencing Center for Infectious Disease"/>
            <person name="Wu L."/>
            <person name="Ma J."/>
        </authorList>
    </citation>
    <scope>NUCLEOTIDE SEQUENCE [LARGE SCALE GENOMIC DNA]</scope>
    <source>
        <strain evidence="12 13">JCM 9383</strain>
    </source>
</reference>
<evidence type="ECO:0000313" key="13">
    <source>
        <dbReference type="Proteomes" id="UP001500979"/>
    </source>
</evidence>
<keyword evidence="4" id="KW-0808">Transferase</keyword>
<comment type="caution">
    <text evidence="12">The sequence shown here is derived from an EMBL/GenBank/DDBJ whole genome shotgun (WGS) entry which is preliminary data.</text>
</comment>
<organism evidence="12 13">
    <name type="scientific">Saccharopolyspora taberi</name>
    <dbReference type="NCBI Taxonomy" id="60895"/>
    <lineage>
        <taxon>Bacteria</taxon>
        <taxon>Bacillati</taxon>
        <taxon>Actinomycetota</taxon>
        <taxon>Actinomycetes</taxon>
        <taxon>Pseudonocardiales</taxon>
        <taxon>Pseudonocardiaceae</taxon>
        <taxon>Saccharopolyspora</taxon>
    </lineage>
</organism>
<dbReference type="SUPFAM" id="SSF55874">
    <property type="entry name" value="ATPase domain of HSP90 chaperone/DNA topoisomerase II/histidine kinase"/>
    <property type="match status" value="1"/>
</dbReference>
<dbReference type="GO" id="GO:0016301">
    <property type="term" value="F:kinase activity"/>
    <property type="evidence" value="ECO:0007669"/>
    <property type="project" value="UniProtKB-KW"/>
</dbReference>
<evidence type="ECO:0000256" key="8">
    <source>
        <dbReference type="ARBA" id="ARBA00023012"/>
    </source>
</evidence>
<keyword evidence="3" id="KW-0597">Phosphoprotein</keyword>
<keyword evidence="10" id="KW-0812">Transmembrane</keyword>
<evidence type="ECO:0000256" key="6">
    <source>
        <dbReference type="ARBA" id="ARBA00022777"/>
    </source>
</evidence>
<gene>
    <name evidence="12" type="ORF">GCM10010470_45670</name>
</gene>
<accession>A0ABN3VKD1</accession>
<dbReference type="EC" id="2.7.13.3" evidence="2"/>